<accession>A0ABY7IYP2</accession>
<gene>
    <name evidence="1" type="ORF">STRNI_002342</name>
</gene>
<reference evidence="1 2" key="1">
    <citation type="submission" date="2022-12" db="EMBL/GenBank/DDBJ databases">
        <authorList>
            <person name="Ruckert C."/>
            <person name="Busche T."/>
            <person name="Kalinowski J."/>
            <person name="Wittmann C."/>
        </authorList>
    </citation>
    <scope>NUCLEOTIDE SEQUENCE [LARGE SCALE GENOMIC DNA]</scope>
    <source>
        <strain evidence="1 2">DSM 40276</strain>
    </source>
</reference>
<dbReference type="RefSeq" id="WP_277411223.1">
    <property type="nucleotide sequence ID" value="NZ_CP114203.1"/>
</dbReference>
<evidence type="ECO:0000313" key="1">
    <source>
        <dbReference type="EMBL" id="WAU04108.1"/>
    </source>
</evidence>
<dbReference type="EMBL" id="CP114203">
    <property type="protein sequence ID" value="WAU04108.1"/>
    <property type="molecule type" value="Genomic_DNA"/>
</dbReference>
<dbReference type="GeneID" id="301331518"/>
<protein>
    <submittedName>
        <fullName evidence="1">Uncharacterized protein</fullName>
    </submittedName>
</protein>
<sequence length="205" mass="21792">MYGLASSISLEGPQVAGLPLTGPDERRSASVRGVLLHHALSALQRCPNEALGATGREQLLAVYGSRTFNFARETAVAVITHHARSSSQTGQPYPTIKDRVPALAGAQTVGARADVEEARSRQQFLRAAGVIWVVYDGGLSRLPVVCTRCQARTGLTLQADAEAGSVRVVCPDSHVSQDPRLTIARVQEAIVFGGSSRSEDVEIYG</sequence>
<dbReference type="Proteomes" id="UP001210169">
    <property type="component" value="Chromosome"/>
</dbReference>
<name>A0ABY7IYP2_STRNI</name>
<keyword evidence="2" id="KW-1185">Reference proteome</keyword>
<organism evidence="1 2">
    <name type="scientific">Streptomyces nigrescens</name>
    <dbReference type="NCBI Taxonomy" id="1920"/>
    <lineage>
        <taxon>Bacteria</taxon>
        <taxon>Bacillati</taxon>
        <taxon>Actinomycetota</taxon>
        <taxon>Actinomycetes</taxon>
        <taxon>Kitasatosporales</taxon>
        <taxon>Streptomycetaceae</taxon>
        <taxon>Streptomyces</taxon>
    </lineage>
</organism>
<evidence type="ECO:0000313" key="2">
    <source>
        <dbReference type="Proteomes" id="UP001210169"/>
    </source>
</evidence>
<proteinExistence type="predicted"/>